<gene>
    <name evidence="1" type="ORF">KIN20_020343</name>
</gene>
<dbReference type="AlphaFoldDB" id="A0AAD5QQT3"/>
<organism evidence="1 2">
    <name type="scientific">Parelaphostrongylus tenuis</name>
    <name type="common">Meningeal worm</name>
    <dbReference type="NCBI Taxonomy" id="148309"/>
    <lineage>
        <taxon>Eukaryota</taxon>
        <taxon>Metazoa</taxon>
        <taxon>Ecdysozoa</taxon>
        <taxon>Nematoda</taxon>
        <taxon>Chromadorea</taxon>
        <taxon>Rhabditida</taxon>
        <taxon>Rhabditina</taxon>
        <taxon>Rhabditomorpha</taxon>
        <taxon>Strongyloidea</taxon>
        <taxon>Metastrongylidae</taxon>
        <taxon>Parelaphostrongylus</taxon>
    </lineage>
</organism>
<accession>A0AAD5QQT3</accession>
<dbReference type="Proteomes" id="UP001196413">
    <property type="component" value="Unassembled WGS sequence"/>
</dbReference>
<name>A0AAD5QQT3_PARTN</name>
<protein>
    <submittedName>
        <fullName evidence="1">Uncharacterized protein</fullName>
    </submittedName>
</protein>
<comment type="caution">
    <text evidence="1">The sequence shown here is derived from an EMBL/GenBank/DDBJ whole genome shotgun (WGS) entry which is preliminary data.</text>
</comment>
<proteinExistence type="predicted"/>
<evidence type="ECO:0000313" key="2">
    <source>
        <dbReference type="Proteomes" id="UP001196413"/>
    </source>
</evidence>
<evidence type="ECO:0000313" key="1">
    <source>
        <dbReference type="EMBL" id="KAJ1361153.1"/>
    </source>
</evidence>
<reference evidence="1" key="1">
    <citation type="submission" date="2021-06" db="EMBL/GenBank/DDBJ databases">
        <title>Parelaphostrongylus tenuis whole genome reference sequence.</title>
        <authorList>
            <person name="Garwood T.J."/>
            <person name="Larsen P.A."/>
            <person name="Fountain-Jones N.M."/>
            <person name="Garbe J.R."/>
            <person name="Macchietto M.G."/>
            <person name="Kania S.A."/>
            <person name="Gerhold R.W."/>
            <person name="Richards J.E."/>
            <person name="Wolf T.M."/>
        </authorList>
    </citation>
    <scope>NUCLEOTIDE SEQUENCE</scope>
    <source>
        <strain evidence="1">MNPRO001-30</strain>
        <tissue evidence="1">Meninges</tissue>
    </source>
</reference>
<keyword evidence="2" id="KW-1185">Reference proteome</keyword>
<sequence>MLGAIKSQGLLLLENLEDRSTAVIQKSEPVFQEVAWITFQLCIVPQRRNAHERSDEEEWNARVMSTVRPYLIFNMTSNNQLLTALIE</sequence>
<dbReference type="EMBL" id="JAHQIW010004123">
    <property type="protein sequence ID" value="KAJ1361153.1"/>
    <property type="molecule type" value="Genomic_DNA"/>
</dbReference>